<evidence type="ECO:0000313" key="2">
    <source>
        <dbReference type="EMBL" id="SOD18539.1"/>
    </source>
</evidence>
<dbReference type="AlphaFoldDB" id="A0A286A9H9"/>
<reference evidence="2 3" key="1">
    <citation type="submission" date="2017-09" db="EMBL/GenBank/DDBJ databases">
        <authorList>
            <person name="Ehlers B."/>
            <person name="Leendertz F.H."/>
        </authorList>
    </citation>
    <scope>NUCLEOTIDE SEQUENCE [LARGE SCALE GENOMIC DNA]</scope>
    <source>
        <strain evidence="2 3">Nm42</strain>
    </source>
</reference>
<name>A0A286A9H9_9PROT</name>
<dbReference type="Proteomes" id="UP000219335">
    <property type="component" value="Unassembled WGS sequence"/>
</dbReference>
<protein>
    <recommendedName>
        <fullName evidence="1">Helix-turn-helix domain-containing protein</fullName>
    </recommendedName>
</protein>
<dbReference type="InterPro" id="IPR041657">
    <property type="entry name" value="HTH_17"/>
</dbReference>
<evidence type="ECO:0000259" key="1">
    <source>
        <dbReference type="Pfam" id="PF12728"/>
    </source>
</evidence>
<gene>
    <name evidence="2" type="ORF">SAMN06297164_1722</name>
</gene>
<evidence type="ECO:0000313" key="3">
    <source>
        <dbReference type="Proteomes" id="UP000219335"/>
    </source>
</evidence>
<feature type="domain" description="Helix-turn-helix" evidence="1">
    <location>
        <begin position="17"/>
        <end position="64"/>
    </location>
</feature>
<dbReference type="RefSeq" id="WP_097104968.1">
    <property type="nucleotide sequence ID" value="NZ_OCMU01000001.1"/>
</dbReference>
<proteinExistence type="predicted"/>
<accession>A0A286A9H9</accession>
<dbReference type="Pfam" id="PF12728">
    <property type="entry name" value="HTH_17"/>
    <property type="match status" value="1"/>
</dbReference>
<organism evidence="2 3">
    <name type="scientific">Nitrosomonas ureae</name>
    <dbReference type="NCBI Taxonomy" id="44577"/>
    <lineage>
        <taxon>Bacteria</taxon>
        <taxon>Pseudomonadati</taxon>
        <taxon>Pseudomonadota</taxon>
        <taxon>Betaproteobacteria</taxon>
        <taxon>Nitrosomonadales</taxon>
        <taxon>Nitrosomonadaceae</taxon>
        <taxon>Nitrosomonas</taxon>
    </lineage>
</organism>
<dbReference type="EMBL" id="OCMU01000001">
    <property type="protein sequence ID" value="SOD18539.1"/>
    <property type="molecule type" value="Genomic_DNA"/>
</dbReference>
<sequence>MGKRLPNPRLAKIHRCYTIEETAKVFAVHKNTVGSWIKQGLAVCGKKRPFLITGRDLRVFLEAKRIKNKQACKADEIYCMRCRVPKKPAADLIEYKALTPTLGNLIAICPDCASIMNRRISLVKLKHDSDFKSITQPLAELHINPCAKPSVNSDFSIGKEHHAQTPS</sequence>